<dbReference type="AlphaFoldDB" id="A0AAE4CR98"/>
<proteinExistence type="predicted"/>
<dbReference type="InterPro" id="IPR016032">
    <property type="entry name" value="Sig_transdc_resp-reg_C-effctor"/>
</dbReference>
<sequence length="199" mass="21515">MPIRVAVVDPLPVFVEGLTAILSSEGVEPETPEDLIAWAAGDAPSAILLSLLSAREWTLLAEIHRLRPDVSVVALVETPGPETSLRALAAGAIGVLPRAASPSSVRFAFRAAVDGLSLLPVDLMRTLVANQPRTVSGPLSDREIDWLRRLTEGISVSRLADRAGYSERMMFRLLNQTYAKLGVDNRTKAIIAARDRGWL</sequence>
<dbReference type="SUPFAM" id="SSF52172">
    <property type="entry name" value="CheY-like"/>
    <property type="match status" value="1"/>
</dbReference>
<comment type="caution">
    <text evidence="2">Lacks conserved residue(s) required for the propagation of feature annotation.</text>
</comment>
<dbReference type="GO" id="GO:0006355">
    <property type="term" value="P:regulation of DNA-templated transcription"/>
    <property type="evidence" value="ECO:0007669"/>
    <property type="project" value="InterPro"/>
</dbReference>
<dbReference type="PROSITE" id="PS50110">
    <property type="entry name" value="RESPONSE_REGULATORY"/>
    <property type="match status" value="1"/>
</dbReference>
<keyword evidence="5" id="KW-1185">Reference proteome</keyword>
<dbReference type="EMBL" id="JAVDYC010000001">
    <property type="protein sequence ID" value="MDR7322631.1"/>
    <property type="molecule type" value="Genomic_DNA"/>
</dbReference>
<dbReference type="InterPro" id="IPR011006">
    <property type="entry name" value="CheY-like_superfamily"/>
</dbReference>
<dbReference type="SUPFAM" id="SSF46894">
    <property type="entry name" value="C-terminal effector domain of the bipartite response regulators"/>
    <property type="match status" value="1"/>
</dbReference>
<dbReference type="PANTHER" id="PTHR43214">
    <property type="entry name" value="TWO-COMPONENT RESPONSE REGULATOR"/>
    <property type="match status" value="1"/>
</dbReference>
<dbReference type="InterPro" id="IPR036388">
    <property type="entry name" value="WH-like_DNA-bd_sf"/>
</dbReference>
<organism evidence="4 5">
    <name type="scientific">Catenuloplanes niger</name>
    <dbReference type="NCBI Taxonomy" id="587534"/>
    <lineage>
        <taxon>Bacteria</taxon>
        <taxon>Bacillati</taxon>
        <taxon>Actinomycetota</taxon>
        <taxon>Actinomycetes</taxon>
        <taxon>Micromonosporales</taxon>
        <taxon>Micromonosporaceae</taxon>
        <taxon>Catenuloplanes</taxon>
    </lineage>
</organism>
<protein>
    <submittedName>
        <fullName evidence="4">DNA-binding NarL/FixJ family response regulator</fullName>
    </submittedName>
</protein>
<dbReference type="Proteomes" id="UP001183629">
    <property type="component" value="Unassembled WGS sequence"/>
</dbReference>
<reference evidence="4 5" key="1">
    <citation type="submission" date="2023-07" db="EMBL/GenBank/DDBJ databases">
        <title>Sequencing the genomes of 1000 actinobacteria strains.</title>
        <authorList>
            <person name="Klenk H.-P."/>
        </authorList>
    </citation>
    <scope>NUCLEOTIDE SEQUENCE [LARGE SCALE GENOMIC DNA]</scope>
    <source>
        <strain evidence="4 5">DSM 44711</strain>
    </source>
</reference>
<dbReference type="Gene3D" id="3.40.50.2300">
    <property type="match status" value="1"/>
</dbReference>
<evidence type="ECO:0000259" key="3">
    <source>
        <dbReference type="PROSITE" id="PS50110"/>
    </source>
</evidence>
<comment type="caution">
    <text evidence="4">The sequence shown here is derived from an EMBL/GenBank/DDBJ whole genome shotgun (WGS) entry which is preliminary data.</text>
</comment>
<keyword evidence="1 4" id="KW-0238">DNA-binding</keyword>
<dbReference type="InterPro" id="IPR001789">
    <property type="entry name" value="Sig_transdc_resp-reg_receiver"/>
</dbReference>
<dbReference type="PANTHER" id="PTHR43214:SF44">
    <property type="entry name" value="TWO-COMPONENT RESPONSE REGULATOR"/>
    <property type="match status" value="1"/>
</dbReference>
<evidence type="ECO:0000313" key="5">
    <source>
        <dbReference type="Proteomes" id="UP001183629"/>
    </source>
</evidence>
<evidence type="ECO:0000256" key="2">
    <source>
        <dbReference type="PROSITE-ProRule" id="PRU00169"/>
    </source>
</evidence>
<dbReference type="RefSeq" id="WP_310413307.1">
    <property type="nucleotide sequence ID" value="NZ_JAVDYC010000001.1"/>
</dbReference>
<accession>A0AAE4CR98</accession>
<dbReference type="InterPro" id="IPR039420">
    <property type="entry name" value="WalR-like"/>
</dbReference>
<gene>
    <name evidence="4" type="ORF">J2S44_002881</name>
</gene>
<dbReference type="GO" id="GO:0003677">
    <property type="term" value="F:DNA binding"/>
    <property type="evidence" value="ECO:0007669"/>
    <property type="project" value="UniProtKB-KW"/>
</dbReference>
<name>A0AAE4CR98_9ACTN</name>
<dbReference type="GO" id="GO:0000160">
    <property type="term" value="P:phosphorelay signal transduction system"/>
    <property type="evidence" value="ECO:0007669"/>
    <property type="project" value="InterPro"/>
</dbReference>
<dbReference type="Gene3D" id="1.10.10.10">
    <property type="entry name" value="Winged helix-like DNA-binding domain superfamily/Winged helix DNA-binding domain"/>
    <property type="match status" value="1"/>
</dbReference>
<evidence type="ECO:0000256" key="1">
    <source>
        <dbReference type="ARBA" id="ARBA00023125"/>
    </source>
</evidence>
<evidence type="ECO:0000313" key="4">
    <source>
        <dbReference type="EMBL" id="MDR7322631.1"/>
    </source>
</evidence>
<feature type="domain" description="Response regulatory" evidence="3">
    <location>
        <begin position="4"/>
        <end position="113"/>
    </location>
</feature>